<comment type="similarity">
    <text evidence="2">Belongs to the ycf23 family.</text>
</comment>
<keyword evidence="4 5" id="KW-0934">Plastid</keyword>
<dbReference type="PANTHER" id="PTHR36895:SF1">
    <property type="entry name" value="YCF23 PROTEIN"/>
    <property type="match status" value="1"/>
</dbReference>
<evidence type="ECO:0000256" key="4">
    <source>
        <dbReference type="ARBA" id="ARBA00022640"/>
    </source>
</evidence>
<dbReference type="SUPFAM" id="SSF51366">
    <property type="entry name" value="Ribulose-phoshate binding barrel"/>
    <property type="match status" value="1"/>
</dbReference>
<dbReference type="GeneID" id="33356856"/>
<accession>A0A1Z1MBK5</accession>
<keyword evidence="5" id="KW-0150">Chloroplast</keyword>
<dbReference type="GO" id="GO:0009536">
    <property type="term" value="C:plastid"/>
    <property type="evidence" value="ECO:0007669"/>
    <property type="project" value="UniProtKB-SubCell"/>
</dbReference>
<dbReference type="RefSeq" id="YP_009394915.1">
    <property type="nucleotide sequence ID" value="NC_035275.1"/>
</dbReference>
<protein>
    <recommendedName>
        <fullName evidence="3">Uncharacterized protein ycf23</fullName>
    </recommendedName>
</protein>
<organism evidence="5">
    <name type="scientific">Polysiphonia urceolata</name>
    <name type="common">Red alga</name>
    <name type="synonym">Conferva urceolata</name>
    <dbReference type="NCBI Taxonomy" id="173545"/>
    <lineage>
        <taxon>Eukaryota</taxon>
        <taxon>Rhodophyta</taxon>
        <taxon>Florideophyceae</taxon>
        <taxon>Rhodymeniophycidae</taxon>
        <taxon>Ceramiales</taxon>
        <taxon>Rhodomelaceae</taxon>
        <taxon>Polysiphonioideae</taxon>
        <taxon>Polysiphonia</taxon>
    </lineage>
</organism>
<sequence length="273" mass="30152">MSSFSNSFDKDFKEKRVIKVITGISNTNVYQISKIAKAAELANASYLDVVANTQVVKFLKSFSSLPICVSSIETIDIYNCLAAGADIVEIGNYDFFYEKGIYLNSKQLIKLVNEIKNIAKNTLLCVTIPYYLDLNQQINLAQECESLGVDIIQTEGCYQSKTFKNLPLLSEPSISNSLSTSLLSTYLISKYVDIPVITSSNVTNIFSHMAKFYGASGIGIGSAIRKQNTVYGMMQYIKQAQNSLVNTTANLPFTISTDHDFITQNLLADTVIV</sequence>
<dbReference type="AlphaFoldDB" id="A0A1Z1MBK5"/>
<evidence type="ECO:0000256" key="1">
    <source>
        <dbReference type="ARBA" id="ARBA00004474"/>
    </source>
</evidence>
<dbReference type="PANTHER" id="PTHR36895">
    <property type="match status" value="1"/>
</dbReference>
<comment type="subcellular location">
    <subcellularLocation>
        <location evidence="1">Plastid</location>
    </subcellularLocation>
</comment>
<evidence type="ECO:0000256" key="3">
    <source>
        <dbReference type="ARBA" id="ARBA00021523"/>
    </source>
</evidence>
<dbReference type="EMBL" id="MF101428">
    <property type="protein sequence ID" value="ARW63477.1"/>
    <property type="molecule type" value="Genomic_DNA"/>
</dbReference>
<dbReference type="InterPro" id="IPR011060">
    <property type="entry name" value="RibuloseP-bd_barrel"/>
</dbReference>
<name>A0A1Z1MBK5_POLUR</name>
<evidence type="ECO:0000313" key="5">
    <source>
        <dbReference type="EMBL" id="ARW63477.1"/>
    </source>
</evidence>
<geneLocation type="chloroplast" evidence="5"/>
<gene>
    <name evidence="5" type="primary">ycf23</name>
</gene>
<proteinExistence type="inferred from homology"/>
<evidence type="ECO:0000256" key="2">
    <source>
        <dbReference type="ARBA" id="ARBA00009664"/>
    </source>
</evidence>
<dbReference type="Pfam" id="PF04481">
    <property type="entry name" value="DUF561"/>
    <property type="match status" value="1"/>
</dbReference>
<reference evidence="5" key="1">
    <citation type="journal article" date="2017" name="J. Phycol.">
        <title>Analysis of chloroplast genomes and a supermatrix inform reclassification of the Rhodomelaceae (Rhodophyta).</title>
        <authorList>
            <person name="Diaz-Tapia P."/>
            <person name="Maggs C.A."/>
            <person name="West J.A."/>
            <person name="Verbruggen H."/>
        </authorList>
    </citation>
    <scope>NUCLEOTIDE SEQUENCE</scope>
    <source>
        <strain evidence="5">PD550</strain>
    </source>
</reference>
<dbReference type="InterPro" id="IPR007570">
    <property type="entry name" value="Uncharacterised_Ycf23"/>
</dbReference>